<evidence type="ECO:0000313" key="2">
    <source>
        <dbReference type="Proteomes" id="UP001651158"/>
    </source>
</evidence>
<proteinExistence type="predicted"/>
<gene>
    <name evidence="1" type="ORF">TcWFU_009607</name>
</gene>
<protein>
    <submittedName>
        <fullName evidence="1">Uncharacterized protein</fullName>
    </submittedName>
</protein>
<comment type="caution">
    <text evidence="1">The sequence shown here is derived from an EMBL/GenBank/DDBJ whole genome shotgun (WGS) entry which is preliminary data.</text>
</comment>
<sequence>MDRTGSVEKEESKRVRKEQLEVLRAEAARFKLSAIYNESKKILRLLEQTPEELETESHLLRLRRRMTRKLALYRMRRKLVTMQMRKELMVHAKEQAIETRRSTTSTDQNKTRRLLQPSLSMRSYRKLDRDEFLAMRDKLVGTLDSQENAYDLIAGALKAPPDDAAVEKLITILGSQVQLHQYLVTFKQSKHLLPYLIHRLGGSDRAFRLIDKALMGDLWSIYRIAKCMALDLKTTVRLLTSIEMTVAAATSCLVTRACHFHHVEDFVNVLLRQEWTATDLIELANGRYVQNLKPGEKPNRNPLLTVATRMSENAFLGFYNALHELNYRYFKSLGSVQYEQLSRKT</sequence>
<organism evidence="1 2">
    <name type="scientific">Taenia crassiceps</name>
    <dbReference type="NCBI Taxonomy" id="6207"/>
    <lineage>
        <taxon>Eukaryota</taxon>
        <taxon>Metazoa</taxon>
        <taxon>Spiralia</taxon>
        <taxon>Lophotrochozoa</taxon>
        <taxon>Platyhelminthes</taxon>
        <taxon>Cestoda</taxon>
        <taxon>Eucestoda</taxon>
        <taxon>Cyclophyllidea</taxon>
        <taxon>Taeniidae</taxon>
        <taxon>Taenia</taxon>
    </lineage>
</organism>
<dbReference type="EMBL" id="JAKROA010000003">
    <property type="protein sequence ID" value="KAL5109475.1"/>
    <property type="molecule type" value="Genomic_DNA"/>
</dbReference>
<name>A0ABR4QIM4_9CEST</name>
<reference evidence="1 2" key="1">
    <citation type="journal article" date="2022" name="Front. Cell. Infect. Microbiol.">
        <title>The Genomes of Two Strains of Taenia crassiceps the Animal Model for the Study of Human Cysticercosis.</title>
        <authorList>
            <person name="Bobes R.J."/>
            <person name="Estrada K."/>
            <person name="Rios-Valencia D.G."/>
            <person name="Calderon-Gallegos A."/>
            <person name="de la Torre P."/>
            <person name="Carrero J.C."/>
            <person name="Sanchez-Flores A."/>
            <person name="Laclette J.P."/>
        </authorList>
    </citation>
    <scope>NUCLEOTIDE SEQUENCE [LARGE SCALE GENOMIC DNA]</scope>
    <source>
        <strain evidence="1">WFUcys</strain>
    </source>
</reference>
<keyword evidence="2" id="KW-1185">Reference proteome</keyword>
<accession>A0ABR4QIM4</accession>
<dbReference type="Proteomes" id="UP001651158">
    <property type="component" value="Unassembled WGS sequence"/>
</dbReference>
<evidence type="ECO:0000313" key="1">
    <source>
        <dbReference type="EMBL" id="KAL5109475.1"/>
    </source>
</evidence>